<evidence type="ECO:0000313" key="3">
    <source>
        <dbReference type="Proteomes" id="UP000070299"/>
    </source>
</evidence>
<evidence type="ECO:0000313" key="2">
    <source>
        <dbReference type="EMBL" id="KXI29506.1"/>
    </source>
</evidence>
<feature type="domain" description="Cysteine-rich CPCC" evidence="1">
    <location>
        <begin position="13"/>
        <end position="78"/>
    </location>
</feature>
<reference evidence="3" key="1">
    <citation type="submission" date="2016-02" db="EMBL/GenBank/DDBJ databases">
        <authorList>
            <person name="Schultz-Johansen M."/>
            <person name="Glaring M.A."/>
            <person name="Bech P.K."/>
            <person name="Stougaard P."/>
        </authorList>
    </citation>
    <scope>NUCLEOTIDE SEQUENCE [LARGE SCALE GENOMIC DNA]</scope>
    <source>
        <strain evidence="3">S66</strain>
    </source>
</reference>
<dbReference type="InterPro" id="IPR025983">
    <property type="entry name" value="Cys_rich_CPCC"/>
</dbReference>
<evidence type="ECO:0000259" key="1">
    <source>
        <dbReference type="Pfam" id="PF14206"/>
    </source>
</evidence>
<sequence length="89" mass="9842">MSEISGEPATLFACPCCHYRTLTSQGAYEICTVCFWEDDGASEPDDNSSPNHMSVAQGQINFAKFGACDRDMLNHVDPEGKHKYLRASH</sequence>
<organism evidence="2 3">
    <name type="scientific">Paraglaciecola hydrolytica</name>
    <dbReference type="NCBI Taxonomy" id="1799789"/>
    <lineage>
        <taxon>Bacteria</taxon>
        <taxon>Pseudomonadati</taxon>
        <taxon>Pseudomonadota</taxon>
        <taxon>Gammaproteobacteria</taxon>
        <taxon>Alteromonadales</taxon>
        <taxon>Alteromonadaceae</taxon>
        <taxon>Paraglaciecola</taxon>
    </lineage>
</organism>
<proteinExistence type="predicted"/>
<dbReference type="Pfam" id="PF14206">
    <property type="entry name" value="Cys_rich_CPCC"/>
    <property type="match status" value="1"/>
</dbReference>
<protein>
    <recommendedName>
        <fullName evidence="1">Cysteine-rich CPCC domain-containing protein</fullName>
    </recommendedName>
</protein>
<dbReference type="Proteomes" id="UP000070299">
    <property type="component" value="Unassembled WGS sequence"/>
</dbReference>
<comment type="caution">
    <text evidence="2">The sequence shown here is derived from an EMBL/GenBank/DDBJ whole genome shotgun (WGS) entry which is preliminary data.</text>
</comment>
<dbReference type="AlphaFoldDB" id="A0A136A2P8"/>
<gene>
    <name evidence="2" type="ORF">AX660_14605</name>
</gene>
<dbReference type="EMBL" id="LSNE01000005">
    <property type="protein sequence ID" value="KXI29506.1"/>
    <property type="molecule type" value="Genomic_DNA"/>
</dbReference>
<keyword evidence="3" id="KW-1185">Reference proteome</keyword>
<name>A0A136A2P8_9ALTE</name>
<accession>A0A136A2P8</accession>